<accession>A0A8X6U8N4</accession>
<gene>
    <name evidence="1" type="ORF">NPIL_525941</name>
</gene>
<protein>
    <submittedName>
        <fullName evidence="1">Uncharacterized protein</fullName>
    </submittedName>
</protein>
<reference evidence="1" key="1">
    <citation type="submission" date="2020-08" db="EMBL/GenBank/DDBJ databases">
        <title>Multicomponent nature underlies the extraordinary mechanical properties of spider dragline silk.</title>
        <authorList>
            <person name="Kono N."/>
            <person name="Nakamura H."/>
            <person name="Mori M."/>
            <person name="Yoshida Y."/>
            <person name="Ohtoshi R."/>
            <person name="Malay A.D."/>
            <person name="Moran D.A.P."/>
            <person name="Tomita M."/>
            <person name="Numata K."/>
            <person name="Arakawa K."/>
        </authorList>
    </citation>
    <scope>NUCLEOTIDE SEQUENCE</scope>
</reference>
<evidence type="ECO:0000313" key="2">
    <source>
        <dbReference type="Proteomes" id="UP000887013"/>
    </source>
</evidence>
<dbReference type="AlphaFoldDB" id="A0A8X6U8N4"/>
<organism evidence="1 2">
    <name type="scientific">Nephila pilipes</name>
    <name type="common">Giant wood spider</name>
    <name type="synonym">Nephila maculata</name>
    <dbReference type="NCBI Taxonomy" id="299642"/>
    <lineage>
        <taxon>Eukaryota</taxon>
        <taxon>Metazoa</taxon>
        <taxon>Ecdysozoa</taxon>
        <taxon>Arthropoda</taxon>
        <taxon>Chelicerata</taxon>
        <taxon>Arachnida</taxon>
        <taxon>Araneae</taxon>
        <taxon>Araneomorphae</taxon>
        <taxon>Entelegynae</taxon>
        <taxon>Araneoidea</taxon>
        <taxon>Nephilidae</taxon>
        <taxon>Nephila</taxon>
    </lineage>
</organism>
<dbReference type="EMBL" id="BMAW01121092">
    <property type="protein sequence ID" value="GFT92464.1"/>
    <property type="molecule type" value="Genomic_DNA"/>
</dbReference>
<keyword evidence="2" id="KW-1185">Reference proteome</keyword>
<sequence length="103" mass="11599">MECHLISKNLWLSLATQCITETGFKKKKTNLLTIRNKLPPPASPRINFAITHFPSLFRSFFPLKNRFSPSVSDTGLSLKSIPSSRLPECQNSGGDINHGCRRR</sequence>
<evidence type="ECO:0000313" key="1">
    <source>
        <dbReference type="EMBL" id="GFT92464.1"/>
    </source>
</evidence>
<dbReference type="Proteomes" id="UP000887013">
    <property type="component" value="Unassembled WGS sequence"/>
</dbReference>
<comment type="caution">
    <text evidence="1">The sequence shown here is derived from an EMBL/GenBank/DDBJ whole genome shotgun (WGS) entry which is preliminary data.</text>
</comment>
<proteinExistence type="predicted"/>
<name>A0A8X6U8N4_NEPPI</name>